<organism evidence="1">
    <name type="scientific">Siphoviridae sp. ctGuJ10</name>
    <dbReference type="NCBI Taxonomy" id="2825418"/>
    <lineage>
        <taxon>Viruses</taxon>
        <taxon>Duplodnaviria</taxon>
        <taxon>Heunggongvirae</taxon>
        <taxon>Uroviricota</taxon>
        <taxon>Caudoviricetes</taxon>
    </lineage>
</organism>
<proteinExistence type="predicted"/>
<dbReference type="EMBL" id="BK015503">
    <property type="protein sequence ID" value="DAE10144.1"/>
    <property type="molecule type" value="Genomic_DNA"/>
</dbReference>
<evidence type="ECO:0000313" key="1">
    <source>
        <dbReference type="EMBL" id="DAE10144.1"/>
    </source>
</evidence>
<name>A0A8S5PTT3_9CAUD</name>
<sequence length="249" mass="29654">MKTLEEQLLAQGYKIWQNGSFKRIYINDFKKFLDIKDKGKSDTTRNKIYEINGISTEFLETYNQKLINEFITNKITIFYDCINEEFCYKQEKYNREIINTIYASGIEKLKEALHRAETIETRLLTHQFTISDVMSYNNKIVSEKILKSILESGYVYKVQSIYPLKYNNTTILRYELSSTNGLITININYSNQQKDEAFKKFNNAKRSHCSDDVCRELIINYRILEDQEKEMLLARIKEINLFLKNRKEE</sequence>
<protein>
    <submittedName>
        <fullName evidence="1">Uncharacterized protein</fullName>
    </submittedName>
</protein>
<accession>A0A8S5PTT3</accession>
<reference evidence="1" key="1">
    <citation type="journal article" date="2021" name="Proc. Natl. Acad. Sci. U.S.A.">
        <title>A Catalog of Tens of Thousands of Viruses from Human Metagenomes Reveals Hidden Associations with Chronic Diseases.</title>
        <authorList>
            <person name="Tisza M.J."/>
            <person name="Buck C.B."/>
        </authorList>
    </citation>
    <scope>NUCLEOTIDE SEQUENCE</scope>
    <source>
        <strain evidence="1">CtGuJ10</strain>
    </source>
</reference>